<protein>
    <recommendedName>
        <fullName evidence="7">Reverse transcriptase RNase H-like domain-containing protein</fullName>
    </recommendedName>
</protein>
<evidence type="ECO:0000313" key="8">
    <source>
        <dbReference type="EMBL" id="OAG33763.1"/>
    </source>
</evidence>
<sequence length="139" mass="16575">MFTTAPILILFNYERETILEVDASKWCVGGTLFQVDDEGVVRPCAFFLKKNCPAECNYEIYDKEMLAIIRYLEEWDAELRSVEKFEIRSDHKNLEYFMTVRKLTKRQIRWSLILSRYNFTITYVPGKQNIRADALSRRE</sequence>
<evidence type="ECO:0000256" key="6">
    <source>
        <dbReference type="ARBA" id="ARBA00022918"/>
    </source>
</evidence>
<dbReference type="CDD" id="cd09274">
    <property type="entry name" value="RNase_HI_RT_Ty3"/>
    <property type="match status" value="1"/>
</dbReference>
<keyword evidence="6" id="KW-0695">RNA-directed DNA polymerase</keyword>
<dbReference type="GeneID" id="34607202"/>
<keyword evidence="1" id="KW-0808">Transferase</keyword>
<keyword evidence="5" id="KW-0378">Hydrolase</keyword>
<dbReference type="AlphaFoldDB" id="A0A177EP57"/>
<dbReference type="GO" id="GO:0003964">
    <property type="term" value="F:RNA-directed DNA polymerase activity"/>
    <property type="evidence" value="ECO:0007669"/>
    <property type="project" value="UniProtKB-KW"/>
</dbReference>
<keyword evidence="4" id="KW-0255">Endonuclease</keyword>
<evidence type="ECO:0000256" key="4">
    <source>
        <dbReference type="ARBA" id="ARBA00022759"/>
    </source>
</evidence>
<evidence type="ECO:0000256" key="2">
    <source>
        <dbReference type="ARBA" id="ARBA00022695"/>
    </source>
</evidence>
<dbReference type="Proteomes" id="UP000077002">
    <property type="component" value="Unassembled WGS sequence"/>
</dbReference>
<comment type="caution">
    <text evidence="8">The sequence shown here is derived from an EMBL/GenBank/DDBJ whole genome shotgun (WGS) entry which is preliminary data.</text>
</comment>
<dbReference type="OrthoDB" id="4499277at2759"/>
<dbReference type="InterPro" id="IPR041373">
    <property type="entry name" value="RT_RNaseH"/>
</dbReference>
<dbReference type="GO" id="GO:0004519">
    <property type="term" value="F:endonuclease activity"/>
    <property type="evidence" value="ECO:0007669"/>
    <property type="project" value="UniProtKB-KW"/>
</dbReference>
<dbReference type="GO" id="GO:0016787">
    <property type="term" value="F:hydrolase activity"/>
    <property type="evidence" value="ECO:0007669"/>
    <property type="project" value="UniProtKB-KW"/>
</dbReference>
<dbReference type="RefSeq" id="XP_022505715.1">
    <property type="nucleotide sequence ID" value="XM_022661975.1"/>
</dbReference>
<evidence type="ECO:0000256" key="5">
    <source>
        <dbReference type="ARBA" id="ARBA00022801"/>
    </source>
</evidence>
<keyword evidence="2" id="KW-0548">Nucleotidyltransferase</keyword>
<feature type="domain" description="Reverse transcriptase RNase H-like" evidence="7">
    <location>
        <begin position="13"/>
        <end position="117"/>
    </location>
</feature>
<dbReference type="Pfam" id="PF17917">
    <property type="entry name" value="RT_RNaseH"/>
    <property type="match status" value="1"/>
</dbReference>
<dbReference type="SUPFAM" id="SSF56672">
    <property type="entry name" value="DNA/RNA polymerases"/>
    <property type="match status" value="1"/>
</dbReference>
<evidence type="ECO:0000256" key="1">
    <source>
        <dbReference type="ARBA" id="ARBA00022679"/>
    </source>
</evidence>
<keyword evidence="3" id="KW-0540">Nuclease</keyword>
<accession>A0A177EP57</accession>
<evidence type="ECO:0000313" key="9">
    <source>
        <dbReference type="Proteomes" id="UP000077002"/>
    </source>
</evidence>
<dbReference type="PANTHER" id="PTHR34072:SF52">
    <property type="entry name" value="RIBONUCLEASE H"/>
    <property type="match status" value="1"/>
</dbReference>
<gene>
    <name evidence="8" type="ORF">AYO21_12194</name>
</gene>
<proteinExistence type="predicted"/>
<organism evidence="8 9">
    <name type="scientific">Fonsecaea monophora</name>
    <dbReference type="NCBI Taxonomy" id="254056"/>
    <lineage>
        <taxon>Eukaryota</taxon>
        <taxon>Fungi</taxon>
        <taxon>Dikarya</taxon>
        <taxon>Ascomycota</taxon>
        <taxon>Pezizomycotina</taxon>
        <taxon>Eurotiomycetes</taxon>
        <taxon>Chaetothyriomycetidae</taxon>
        <taxon>Chaetothyriales</taxon>
        <taxon>Herpotrichiellaceae</taxon>
        <taxon>Fonsecaea</taxon>
    </lineage>
</organism>
<dbReference type="PANTHER" id="PTHR34072">
    <property type="entry name" value="ENZYMATIC POLYPROTEIN-RELATED"/>
    <property type="match status" value="1"/>
</dbReference>
<reference evidence="8 9" key="1">
    <citation type="submission" date="2016-03" db="EMBL/GenBank/DDBJ databases">
        <title>Draft genome sequence of the Fonsecaea monophora CBS 269.37.</title>
        <authorList>
            <person name="Bombassaro A."/>
            <person name="Vinicius W.A."/>
            <person name="De Hoog S."/>
            <person name="Sun J."/>
            <person name="Souza E.M."/>
            <person name="Raittz R.T."/>
            <person name="Costa F."/>
            <person name="Leao A.C."/>
            <person name="Tadra-Sfeir M.Z."/>
            <person name="Baura V."/>
            <person name="Balsanelli E."/>
            <person name="Pedrosa F.O."/>
            <person name="Moreno L.F."/>
            <person name="Steffens M.B."/>
            <person name="Xi L."/>
            <person name="Bocca A.L."/>
            <person name="Felipe M.S."/>
            <person name="Teixeira M."/>
            <person name="Telles Filho F.Q."/>
            <person name="Azevedo C.M."/>
            <person name="Gomes R."/>
            <person name="Vicente V.A."/>
        </authorList>
    </citation>
    <scope>NUCLEOTIDE SEQUENCE [LARGE SCALE GENOMIC DNA]</scope>
    <source>
        <strain evidence="8 9">CBS 269.37</strain>
    </source>
</reference>
<dbReference type="EMBL" id="LVKK01000293">
    <property type="protein sequence ID" value="OAG33763.1"/>
    <property type="molecule type" value="Genomic_DNA"/>
</dbReference>
<evidence type="ECO:0000256" key="3">
    <source>
        <dbReference type="ARBA" id="ARBA00022722"/>
    </source>
</evidence>
<dbReference type="InterPro" id="IPR043502">
    <property type="entry name" value="DNA/RNA_pol_sf"/>
</dbReference>
<evidence type="ECO:0000259" key="7">
    <source>
        <dbReference type="Pfam" id="PF17917"/>
    </source>
</evidence>
<name>A0A177EP57_9EURO</name>
<keyword evidence="9" id="KW-1185">Reference proteome</keyword>